<comment type="caution">
    <text evidence="2">The sequence shown here is derived from an EMBL/GenBank/DDBJ whole genome shotgun (WGS) entry which is preliminary data.</text>
</comment>
<feature type="transmembrane region" description="Helical" evidence="1">
    <location>
        <begin position="12"/>
        <end position="31"/>
    </location>
</feature>
<accession>A0A4S5CNC5</accession>
<reference evidence="2 3" key="1">
    <citation type="submission" date="2019-04" db="EMBL/GenBank/DDBJ databases">
        <title>Comparative genomics of Aeromonas veronii strains pathogenic to fish.</title>
        <authorList>
            <person name="Cascarano M.C."/>
            <person name="Smyrli M."/>
            <person name="Katharios P."/>
        </authorList>
    </citation>
    <scope>NUCLEOTIDE SEQUENCE [LARGE SCALE GENOMIC DNA]</scope>
    <source>
        <strain evidence="2 3">XU1</strain>
    </source>
</reference>
<evidence type="ECO:0000256" key="1">
    <source>
        <dbReference type="SAM" id="Phobius"/>
    </source>
</evidence>
<dbReference type="AlphaFoldDB" id="A0A4S5CNC5"/>
<name>A0A4S5CNC5_AERVE</name>
<gene>
    <name evidence="2" type="ORF">E8Q35_12530</name>
</gene>
<evidence type="ECO:0000313" key="2">
    <source>
        <dbReference type="EMBL" id="THJ45008.1"/>
    </source>
</evidence>
<dbReference type="Proteomes" id="UP000309618">
    <property type="component" value="Unassembled WGS sequence"/>
</dbReference>
<keyword evidence="1" id="KW-1133">Transmembrane helix</keyword>
<organism evidence="2 3">
    <name type="scientific">Aeromonas veronii</name>
    <dbReference type="NCBI Taxonomy" id="654"/>
    <lineage>
        <taxon>Bacteria</taxon>
        <taxon>Pseudomonadati</taxon>
        <taxon>Pseudomonadota</taxon>
        <taxon>Gammaproteobacteria</taxon>
        <taxon>Aeromonadales</taxon>
        <taxon>Aeromonadaceae</taxon>
        <taxon>Aeromonas</taxon>
    </lineage>
</organism>
<sequence length="64" mass="7527">MSDDDKKWLVITDEIQVGPVLAVLLLIYILASGNITWWSALLVVFLWSFHGNVVINWRKLFRRR</sequence>
<feature type="transmembrane region" description="Helical" evidence="1">
    <location>
        <begin position="37"/>
        <end position="55"/>
    </location>
</feature>
<keyword evidence="1" id="KW-0812">Transmembrane</keyword>
<keyword evidence="1" id="KW-0472">Membrane</keyword>
<dbReference type="EMBL" id="SSUX01000008">
    <property type="protein sequence ID" value="THJ45008.1"/>
    <property type="molecule type" value="Genomic_DNA"/>
</dbReference>
<proteinExistence type="predicted"/>
<dbReference type="RefSeq" id="WP_136501831.1">
    <property type="nucleotide sequence ID" value="NZ_SSUX01000008.1"/>
</dbReference>
<evidence type="ECO:0000313" key="3">
    <source>
        <dbReference type="Proteomes" id="UP000309618"/>
    </source>
</evidence>
<protein>
    <submittedName>
        <fullName evidence="2">Uncharacterized protein</fullName>
    </submittedName>
</protein>